<dbReference type="PROSITE" id="PS50113">
    <property type="entry name" value="PAC"/>
    <property type="match status" value="1"/>
</dbReference>
<dbReference type="Gene3D" id="3.30.450.20">
    <property type="entry name" value="PAS domain"/>
    <property type="match status" value="1"/>
</dbReference>
<dbReference type="SUPFAM" id="SSF55073">
    <property type="entry name" value="Nucleotide cyclase"/>
    <property type="match status" value="1"/>
</dbReference>
<evidence type="ECO:0008006" key="7">
    <source>
        <dbReference type="Google" id="ProtNLM"/>
    </source>
</evidence>
<dbReference type="Pfam" id="PF08447">
    <property type="entry name" value="PAS_3"/>
    <property type="match status" value="1"/>
</dbReference>
<dbReference type="InterPro" id="IPR000014">
    <property type="entry name" value="PAS"/>
</dbReference>
<evidence type="ECO:0000313" key="6">
    <source>
        <dbReference type="Proteomes" id="UP000243688"/>
    </source>
</evidence>
<evidence type="ECO:0000259" key="1">
    <source>
        <dbReference type="PROSITE" id="PS50112"/>
    </source>
</evidence>
<dbReference type="AlphaFoldDB" id="A0A2A6DY70"/>
<dbReference type="Pfam" id="PF00563">
    <property type="entry name" value="EAL"/>
    <property type="match status" value="1"/>
</dbReference>
<dbReference type="PROSITE" id="PS50112">
    <property type="entry name" value="PAS"/>
    <property type="match status" value="1"/>
</dbReference>
<evidence type="ECO:0000259" key="4">
    <source>
        <dbReference type="PROSITE" id="PS50887"/>
    </source>
</evidence>
<accession>A0A2A6DY70</accession>
<dbReference type="InterPro" id="IPR001633">
    <property type="entry name" value="EAL_dom"/>
</dbReference>
<dbReference type="SMART" id="SM00052">
    <property type="entry name" value="EAL"/>
    <property type="match status" value="1"/>
</dbReference>
<dbReference type="InterPro" id="IPR052155">
    <property type="entry name" value="Biofilm_reg_signaling"/>
</dbReference>
<dbReference type="Gene3D" id="3.30.70.270">
    <property type="match status" value="1"/>
</dbReference>
<dbReference type="NCBIfam" id="TIGR00229">
    <property type="entry name" value="sensory_box"/>
    <property type="match status" value="1"/>
</dbReference>
<dbReference type="Gene3D" id="3.20.20.450">
    <property type="entry name" value="EAL domain"/>
    <property type="match status" value="1"/>
</dbReference>
<dbReference type="InterPro" id="IPR035919">
    <property type="entry name" value="EAL_sf"/>
</dbReference>
<dbReference type="Pfam" id="PF00990">
    <property type="entry name" value="GGDEF"/>
    <property type="match status" value="1"/>
</dbReference>
<dbReference type="CDD" id="cd01948">
    <property type="entry name" value="EAL"/>
    <property type="match status" value="1"/>
</dbReference>
<dbReference type="InterPro" id="IPR035965">
    <property type="entry name" value="PAS-like_dom_sf"/>
</dbReference>
<reference evidence="5 6" key="1">
    <citation type="submission" date="2016-12" db="EMBL/GenBank/DDBJ databases">
        <title>Candidatus Reconcilibacillus cellulovorans genome.</title>
        <authorList>
            <person name="Kolinko S."/>
            <person name="Wu Y.-W."/>
            <person name="Tachea F."/>
            <person name="Denzel E."/>
            <person name="Hiras J."/>
            <person name="Baecker N."/>
            <person name="Chan L.J."/>
            <person name="Eichorst S.A."/>
            <person name="Frey D."/>
            <person name="Adams P.D."/>
            <person name="Pray T."/>
            <person name="Tanjore D."/>
            <person name="Petzold C.J."/>
            <person name="Gladden J.M."/>
            <person name="Simmons B.A."/>
            <person name="Singer S.W."/>
        </authorList>
    </citation>
    <scope>NUCLEOTIDE SEQUENCE [LARGE SCALE GENOMIC DNA]</scope>
    <source>
        <strain evidence="5">JTherm</strain>
    </source>
</reference>
<dbReference type="InterPro" id="IPR013655">
    <property type="entry name" value="PAS_fold_3"/>
</dbReference>
<dbReference type="SUPFAM" id="SSF55785">
    <property type="entry name" value="PYP-like sensor domain (PAS domain)"/>
    <property type="match status" value="1"/>
</dbReference>
<feature type="domain" description="PAC" evidence="2">
    <location>
        <begin position="183"/>
        <end position="238"/>
    </location>
</feature>
<proteinExistence type="predicted"/>
<dbReference type="PROSITE" id="PS50887">
    <property type="entry name" value="GGDEF"/>
    <property type="match status" value="1"/>
</dbReference>
<name>A0A2A6DY70_9BACL</name>
<evidence type="ECO:0000313" key="5">
    <source>
        <dbReference type="EMBL" id="PDO09741.1"/>
    </source>
</evidence>
<dbReference type="SMART" id="SM00267">
    <property type="entry name" value="GGDEF"/>
    <property type="match status" value="1"/>
</dbReference>
<dbReference type="CDD" id="cd01949">
    <property type="entry name" value="GGDEF"/>
    <property type="match status" value="1"/>
</dbReference>
<evidence type="ECO:0000259" key="3">
    <source>
        <dbReference type="PROSITE" id="PS50883"/>
    </source>
</evidence>
<dbReference type="InterPro" id="IPR029787">
    <property type="entry name" value="Nucleotide_cyclase"/>
</dbReference>
<dbReference type="SUPFAM" id="SSF141868">
    <property type="entry name" value="EAL domain-like"/>
    <property type="match status" value="1"/>
</dbReference>
<dbReference type="Proteomes" id="UP000243688">
    <property type="component" value="Unassembled WGS sequence"/>
</dbReference>
<feature type="domain" description="GGDEF" evidence="4">
    <location>
        <begin position="270"/>
        <end position="402"/>
    </location>
</feature>
<feature type="domain" description="PAS" evidence="1">
    <location>
        <begin position="115"/>
        <end position="183"/>
    </location>
</feature>
<evidence type="ECO:0000259" key="2">
    <source>
        <dbReference type="PROSITE" id="PS50113"/>
    </source>
</evidence>
<sequence length="662" mass="76161">MTRIDAEFVERMPDPAFVVVNDKVVYENERFRRQFGAGFEPAARIAPGQVEEWMKWLKDADLRSSDSSRTYRFRLADGGWSEADVSIVPVEWEGCAARLALFREQRRRTPDVEHRLLESAGIGVWVLDTVRNAVVFVSPAFYRLTGMEVPEFWEKLCKSPETAAHPDDAAKIRRMVRELKEGRSVEARFRLRREDPDRYVHLEIRTTPVVGPDGRLERLEGVLSDITERAELEQRLHYMANHDELTGLLNLRALRRNLRDAVARAKRAGKRVAVVCFDIDHFKKINDRFGSFLADQLLCETADRLRTSAGPNRWVARFSADEFAVVVADVVSRDDIRREVERLLRLLREPYNLDGYDLYVSFSAGIAVYPDDTDEESELLNVADTALLHAKRNRNTYVFYQKALSPSTLEGAMLEIDLRKALERDQFELYYQPQFDLNTRKIVGAEALIRWNHPTLGQIMPSKFIPLAEETGAIEQIGEWVIRRVCRNIKKWQDLRDHPIPISVNLSARQFREENLVDKIADALNETEADPRLLELEITETMSMNDQCDSVLRDLKKLGVRISIDDFGKGYSSMAYLNRFPINRLKIDRSFVADMEQSEENYAIVSTITALGHHLHLEVVAEGVENAQQCKLLKTLSCDVAQGFYFSPPLPEKRFERVLLKA</sequence>
<comment type="caution">
    <text evidence="5">The sequence shown here is derived from an EMBL/GenBank/DDBJ whole genome shotgun (WGS) entry which is preliminary data.</text>
</comment>
<organism evidence="5 6">
    <name type="scientific">Candidatus Reconcilbacillus cellulovorans</name>
    <dbReference type="NCBI Taxonomy" id="1906605"/>
    <lineage>
        <taxon>Bacteria</taxon>
        <taxon>Bacillati</taxon>
        <taxon>Bacillota</taxon>
        <taxon>Bacilli</taxon>
        <taxon>Bacillales</taxon>
        <taxon>Paenibacillaceae</taxon>
        <taxon>Candidatus Reconcilbacillus</taxon>
    </lineage>
</organism>
<dbReference type="PROSITE" id="PS50883">
    <property type="entry name" value="EAL"/>
    <property type="match status" value="1"/>
</dbReference>
<dbReference type="InterPro" id="IPR000160">
    <property type="entry name" value="GGDEF_dom"/>
</dbReference>
<dbReference type="PANTHER" id="PTHR44757">
    <property type="entry name" value="DIGUANYLATE CYCLASE DGCP"/>
    <property type="match status" value="1"/>
</dbReference>
<protein>
    <recommendedName>
        <fullName evidence="7">GGDEF domain-containing protein</fullName>
    </recommendedName>
</protein>
<dbReference type="EMBL" id="MOXJ01000029">
    <property type="protein sequence ID" value="PDO09741.1"/>
    <property type="molecule type" value="Genomic_DNA"/>
</dbReference>
<dbReference type="InterPro" id="IPR043128">
    <property type="entry name" value="Rev_trsase/Diguanyl_cyclase"/>
</dbReference>
<dbReference type="PANTHER" id="PTHR44757:SF2">
    <property type="entry name" value="BIOFILM ARCHITECTURE MAINTENANCE PROTEIN MBAA"/>
    <property type="match status" value="1"/>
</dbReference>
<dbReference type="NCBIfam" id="TIGR00254">
    <property type="entry name" value="GGDEF"/>
    <property type="match status" value="1"/>
</dbReference>
<dbReference type="FunFam" id="3.20.20.450:FF:000001">
    <property type="entry name" value="Cyclic di-GMP phosphodiesterase yahA"/>
    <property type="match status" value="1"/>
</dbReference>
<dbReference type="InterPro" id="IPR000700">
    <property type="entry name" value="PAS-assoc_C"/>
</dbReference>
<gene>
    <name evidence="5" type="ORF">BLM47_11015</name>
</gene>
<feature type="domain" description="EAL" evidence="3">
    <location>
        <begin position="411"/>
        <end position="662"/>
    </location>
</feature>